<name>A0ABS9KKC5_9BACT</name>
<dbReference type="RefSeq" id="WP_237868007.1">
    <property type="nucleotide sequence ID" value="NZ_JAKLTR010000001.1"/>
</dbReference>
<feature type="transmembrane region" description="Helical" evidence="1">
    <location>
        <begin position="120"/>
        <end position="139"/>
    </location>
</feature>
<gene>
    <name evidence="3" type="ORF">LZZ85_00745</name>
</gene>
<evidence type="ECO:0000256" key="1">
    <source>
        <dbReference type="SAM" id="Phobius"/>
    </source>
</evidence>
<keyword evidence="1" id="KW-0472">Membrane</keyword>
<dbReference type="SUPFAM" id="SSF47598">
    <property type="entry name" value="Ribbon-helix-helix"/>
    <property type="match status" value="1"/>
</dbReference>
<proteinExistence type="predicted"/>
<reference evidence="3" key="1">
    <citation type="submission" date="2022-01" db="EMBL/GenBank/DDBJ databases">
        <authorList>
            <person name="Jo J.-H."/>
            <person name="Im W.-T."/>
        </authorList>
    </citation>
    <scope>NUCLEOTIDE SEQUENCE</scope>
    <source>
        <strain evidence="3">NA20</strain>
    </source>
</reference>
<comment type="caution">
    <text evidence="3">The sequence shown here is derived from an EMBL/GenBank/DDBJ whole genome shotgun (WGS) entry which is preliminary data.</text>
</comment>
<dbReference type="PROSITE" id="PS50212">
    <property type="entry name" value="RASGEF_NTER"/>
    <property type="match status" value="1"/>
</dbReference>
<dbReference type="SUPFAM" id="SSF143100">
    <property type="entry name" value="TTHA1013/TTHA0281-like"/>
    <property type="match status" value="1"/>
</dbReference>
<evidence type="ECO:0000313" key="3">
    <source>
        <dbReference type="EMBL" id="MCG2612778.1"/>
    </source>
</evidence>
<dbReference type="EMBL" id="JAKLTR010000001">
    <property type="protein sequence ID" value="MCG2612778.1"/>
    <property type="molecule type" value="Genomic_DNA"/>
</dbReference>
<dbReference type="Gene3D" id="1.10.1220.10">
    <property type="entry name" value="Met repressor-like"/>
    <property type="match status" value="1"/>
</dbReference>
<evidence type="ECO:0000259" key="2">
    <source>
        <dbReference type="PROSITE" id="PS50212"/>
    </source>
</evidence>
<dbReference type="Pfam" id="PF05534">
    <property type="entry name" value="HicB"/>
    <property type="match status" value="1"/>
</dbReference>
<keyword evidence="1" id="KW-1133">Transmembrane helix</keyword>
<feature type="domain" description="N-terminal Ras-GEF" evidence="2">
    <location>
        <begin position="88"/>
        <end position="142"/>
    </location>
</feature>
<dbReference type="InterPro" id="IPR035069">
    <property type="entry name" value="TTHA1013/TTHA0281-like"/>
</dbReference>
<dbReference type="InterPro" id="IPR008651">
    <property type="entry name" value="Uncharacterised_HicB"/>
</dbReference>
<evidence type="ECO:0000313" key="4">
    <source>
        <dbReference type="Proteomes" id="UP001165367"/>
    </source>
</evidence>
<dbReference type="InterPro" id="IPR010985">
    <property type="entry name" value="Ribbon_hlx_hlx"/>
</dbReference>
<keyword evidence="4" id="KW-1185">Reference proteome</keyword>
<dbReference type="InterPro" id="IPR000651">
    <property type="entry name" value="Ras-like_Gua-exchang_fac_N"/>
</dbReference>
<dbReference type="InterPro" id="IPR013321">
    <property type="entry name" value="Arc_rbn_hlx_hlx"/>
</dbReference>
<accession>A0ABS9KKC5</accession>
<keyword evidence="1" id="KW-0812">Transmembrane</keyword>
<organism evidence="3 4">
    <name type="scientific">Terrimonas ginsenosidimutans</name>
    <dbReference type="NCBI Taxonomy" id="2908004"/>
    <lineage>
        <taxon>Bacteria</taxon>
        <taxon>Pseudomonadati</taxon>
        <taxon>Bacteroidota</taxon>
        <taxon>Chitinophagia</taxon>
        <taxon>Chitinophagales</taxon>
        <taxon>Chitinophagaceae</taxon>
        <taxon>Terrimonas</taxon>
    </lineage>
</organism>
<protein>
    <submittedName>
        <fullName evidence="3">Type II toxin-antitoxin system HicB family antitoxin</fullName>
    </submittedName>
</protein>
<dbReference type="Proteomes" id="UP001165367">
    <property type="component" value="Unassembled WGS sequence"/>
</dbReference>
<sequence length="142" mass="16208">MTDVLQYKNYYAEVHFSAEDEVFHGKIIGINDLVNFEGSTVKELKKAFHEALDDYLETCEELGKEPEKTYKGSFNVRIPSDLHRQAARYAALKNMTLNDFVRHAIDTVLSKPPNTRTTNFILLFLTFIGPALIAGFLLYENS</sequence>